<evidence type="ECO:0000256" key="5">
    <source>
        <dbReference type="ARBA" id="ARBA00022989"/>
    </source>
</evidence>
<dbReference type="NCBIfam" id="TIGR00711">
    <property type="entry name" value="efflux_EmrB"/>
    <property type="match status" value="1"/>
</dbReference>
<keyword evidence="7" id="KW-0046">Antibiotic resistance</keyword>
<keyword evidence="12" id="KW-1185">Reference proteome</keyword>
<feature type="transmembrane region" description="Helical" evidence="9">
    <location>
        <begin position="201"/>
        <end position="221"/>
    </location>
</feature>
<dbReference type="PRINTS" id="PR01036">
    <property type="entry name" value="TCRTETB"/>
</dbReference>
<dbReference type="InterPro" id="IPR004638">
    <property type="entry name" value="EmrB-like"/>
</dbReference>
<dbReference type="CDD" id="cd17321">
    <property type="entry name" value="MFS_MMR_MDR_like"/>
    <property type="match status" value="1"/>
</dbReference>
<protein>
    <submittedName>
        <fullName evidence="11">DHA2 family efflux MFS transporter permease subunit</fullName>
    </submittedName>
</protein>
<feature type="transmembrane region" description="Helical" evidence="9">
    <location>
        <begin position="227"/>
        <end position="248"/>
    </location>
</feature>
<feature type="transmembrane region" description="Helical" evidence="9">
    <location>
        <begin position="12"/>
        <end position="35"/>
    </location>
</feature>
<evidence type="ECO:0000313" key="12">
    <source>
        <dbReference type="Proteomes" id="UP001183809"/>
    </source>
</evidence>
<feature type="transmembrane region" description="Helical" evidence="9">
    <location>
        <begin position="116"/>
        <end position="133"/>
    </location>
</feature>
<feature type="transmembrane region" description="Helical" evidence="9">
    <location>
        <begin position="309"/>
        <end position="327"/>
    </location>
</feature>
<dbReference type="PANTHER" id="PTHR42718">
    <property type="entry name" value="MAJOR FACILITATOR SUPERFAMILY MULTIDRUG TRANSPORTER MFSC"/>
    <property type="match status" value="1"/>
</dbReference>
<dbReference type="InterPro" id="IPR011701">
    <property type="entry name" value="MFS"/>
</dbReference>
<keyword evidence="4 9" id="KW-0812">Transmembrane</keyword>
<feature type="transmembrane region" description="Helical" evidence="9">
    <location>
        <begin position="269"/>
        <end position="289"/>
    </location>
</feature>
<feature type="region of interest" description="Disordered" evidence="8">
    <location>
        <begin position="464"/>
        <end position="488"/>
    </location>
</feature>
<keyword evidence="5 9" id="KW-1133">Transmembrane helix</keyword>
<keyword evidence="3" id="KW-1003">Cell membrane</keyword>
<feature type="transmembrane region" description="Helical" evidence="9">
    <location>
        <begin position="334"/>
        <end position="352"/>
    </location>
</feature>
<dbReference type="Proteomes" id="UP001183809">
    <property type="component" value="Unassembled WGS sequence"/>
</dbReference>
<accession>A0ABU2TKJ7</accession>
<evidence type="ECO:0000256" key="7">
    <source>
        <dbReference type="ARBA" id="ARBA00023251"/>
    </source>
</evidence>
<comment type="subcellular location">
    <subcellularLocation>
        <location evidence="1">Cell membrane</location>
        <topology evidence="1">Multi-pass membrane protein</topology>
    </subcellularLocation>
</comment>
<dbReference type="PANTHER" id="PTHR42718:SF42">
    <property type="entry name" value="EXPORT PROTEIN"/>
    <property type="match status" value="1"/>
</dbReference>
<feature type="domain" description="Major facilitator superfamily (MFS) profile" evidence="10">
    <location>
        <begin position="17"/>
        <end position="462"/>
    </location>
</feature>
<evidence type="ECO:0000256" key="9">
    <source>
        <dbReference type="SAM" id="Phobius"/>
    </source>
</evidence>
<keyword evidence="2" id="KW-0813">Transport</keyword>
<dbReference type="InterPro" id="IPR036259">
    <property type="entry name" value="MFS_trans_sf"/>
</dbReference>
<feature type="transmembrane region" description="Helical" evidence="9">
    <location>
        <begin position="55"/>
        <end position="74"/>
    </location>
</feature>
<keyword evidence="6 9" id="KW-0472">Membrane</keyword>
<feature type="transmembrane region" description="Helical" evidence="9">
    <location>
        <begin position="86"/>
        <end position="110"/>
    </location>
</feature>
<dbReference type="Pfam" id="PF07690">
    <property type="entry name" value="MFS_1"/>
    <property type="match status" value="1"/>
</dbReference>
<evidence type="ECO:0000256" key="8">
    <source>
        <dbReference type="SAM" id="MobiDB-lite"/>
    </source>
</evidence>
<evidence type="ECO:0000313" key="11">
    <source>
        <dbReference type="EMBL" id="MDT0461443.1"/>
    </source>
</evidence>
<evidence type="ECO:0000256" key="2">
    <source>
        <dbReference type="ARBA" id="ARBA00022448"/>
    </source>
</evidence>
<evidence type="ECO:0000256" key="1">
    <source>
        <dbReference type="ARBA" id="ARBA00004651"/>
    </source>
</evidence>
<evidence type="ECO:0000256" key="3">
    <source>
        <dbReference type="ARBA" id="ARBA00022475"/>
    </source>
</evidence>
<dbReference type="SUPFAM" id="SSF103473">
    <property type="entry name" value="MFS general substrate transporter"/>
    <property type="match status" value="1"/>
</dbReference>
<gene>
    <name evidence="11" type="ORF">RM764_00260</name>
</gene>
<feature type="transmembrane region" description="Helical" evidence="9">
    <location>
        <begin position="171"/>
        <end position="189"/>
    </location>
</feature>
<dbReference type="Gene3D" id="1.20.1720.10">
    <property type="entry name" value="Multidrug resistance protein D"/>
    <property type="match status" value="1"/>
</dbReference>
<feature type="transmembrane region" description="Helical" evidence="9">
    <location>
        <begin position="140"/>
        <end position="159"/>
    </location>
</feature>
<dbReference type="Gene3D" id="1.20.1250.20">
    <property type="entry name" value="MFS general substrate transporter like domains"/>
    <property type="match status" value="1"/>
</dbReference>
<dbReference type="EMBL" id="JAVREY010000001">
    <property type="protein sequence ID" value="MDT0461443.1"/>
    <property type="molecule type" value="Genomic_DNA"/>
</dbReference>
<feature type="transmembrane region" description="Helical" evidence="9">
    <location>
        <begin position="364"/>
        <end position="386"/>
    </location>
</feature>
<dbReference type="RefSeq" id="WP_311690456.1">
    <property type="nucleotide sequence ID" value="NZ_JAVREY010000001.1"/>
</dbReference>
<reference evidence="12" key="1">
    <citation type="submission" date="2023-07" db="EMBL/GenBank/DDBJ databases">
        <title>30 novel species of actinomycetes from the DSMZ collection.</title>
        <authorList>
            <person name="Nouioui I."/>
        </authorList>
    </citation>
    <scope>NUCLEOTIDE SEQUENCE [LARGE SCALE GENOMIC DNA]</scope>
    <source>
        <strain evidence="12">DSM 41699</strain>
    </source>
</reference>
<sequence>MTPTEDAGPSRSATTWALIITSVAGFMIGLDNLIVTTALPAIRKDLGGGLEDLSWTVNAYTLSFAALLMTGSALGDRFGRRRLFGAGLAVFTAASAAAALAPNLATLIAARAAQGAGAAVLLPLTLTLLTVAVPTARRGMAFGIWGGVNGMAIAIGPMVGGAVIDQFSWQWIFWLNVPIGVLLLPLARLRLAESHGQARRLDLVGTALASSGVFGIVLSLVRGENAGWGSAGVLAGFAGGALLLAAFVRWELRNPAPMLPLRLFRSRSFSAINIVGLLNFFGLYGAVFLLTQYLQGVQGYTPLQAGLRMLPWTAMPIAVTPLAGALSDRIGGRTILTLGLAVQAVGMGWYAAVATPQVSYAAQVPALIVSGVGMSLFLAPVANVVMGSVRPEEQGIASGASTSLRNIGGVLGVAVFGAVFSAQGGYGSARQFVDGLTPALWIGAAALGLASLVALALPRGRTGDNATPRAQRHVASSEATADLAAVEP</sequence>
<proteinExistence type="predicted"/>
<dbReference type="PROSITE" id="PS50850">
    <property type="entry name" value="MFS"/>
    <property type="match status" value="1"/>
</dbReference>
<organism evidence="11 12">
    <name type="scientific">Streptomyces gibsoniae</name>
    <dbReference type="NCBI Taxonomy" id="3075529"/>
    <lineage>
        <taxon>Bacteria</taxon>
        <taxon>Bacillati</taxon>
        <taxon>Actinomycetota</taxon>
        <taxon>Actinomycetes</taxon>
        <taxon>Kitasatosporales</taxon>
        <taxon>Streptomycetaceae</taxon>
        <taxon>Streptomyces</taxon>
    </lineage>
</organism>
<feature type="transmembrane region" description="Helical" evidence="9">
    <location>
        <begin position="438"/>
        <end position="457"/>
    </location>
</feature>
<name>A0ABU2TKJ7_9ACTN</name>
<dbReference type="InterPro" id="IPR020846">
    <property type="entry name" value="MFS_dom"/>
</dbReference>
<evidence type="ECO:0000259" key="10">
    <source>
        <dbReference type="PROSITE" id="PS50850"/>
    </source>
</evidence>
<comment type="caution">
    <text evidence="11">The sequence shown here is derived from an EMBL/GenBank/DDBJ whole genome shotgun (WGS) entry which is preliminary data.</text>
</comment>
<feature type="transmembrane region" description="Helical" evidence="9">
    <location>
        <begin position="407"/>
        <end position="426"/>
    </location>
</feature>
<evidence type="ECO:0000256" key="6">
    <source>
        <dbReference type="ARBA" id="ARBA00023136"/>
    </source>
</evidence>
<evidence type="ECO:0000256" key="4">
    <source>
        <dbReference type="ARBA" id="ARBA00022692"/>
    </source>
</evidence>